<reference evidence="2" key="1">
    <citation type="journal article" date="2016" name="Nat. Genet.">
        <title>A high-quality carrot genome assembly provides new insights into carotenoid accumulation and asterid genome evolution.</title>
        <authorList>
            <person name="Iorizzo M."/>
            <person name="Ellison S."/>
            <person name="Senalik D."/>
            <person name="Zeng P."/>
            <person name="Satapoomin P."/>
            <person name="Huang J."/>
            <person name="Bowman M."/>
            <person name="Iovene M."/>
            <person name="Sanseverino W."/>
            <person name="Cavagnaro P."/>
            <person name="Yildiz M."/>
            <person name="Macko-Podgorni A."/>
            <person name="Moranska E."/>
            <person name="Grzebelus E."/>
            <person name="Grzebelus D."/>
            <person name="Ashrafi H."/>
            <person name="Zheng Z."/>
            <person name="Cheng S."/>
            <person name="Spooner D."/>
            <person name="Van Deynze A."/>
            <person name="Simon P."/>
        </authorList>
    </citation>
    <scope>NUCLEOTIDE SEQUENCE</scope>
    <source>
        <tissue evidence="2">Leaf</tissue>
    </source>
</reference>
<dbReference type="EMBL" id="CP093346">
    <property type="protein sequence ID" value="WOG95240.1"/>
    <property type="molecule type" value="Genomic_DNA"/>
</dbReference>
<gene>
    <name evidence="2" type="ORF">DCAR_0414548</name>
</gene>
<name>A0A164ZXL5_DAUCS</name>
<feature type="region of interest" description="Disordered" evidence="1">
    <location>
        <begin position="210"/>
        <end position="231"/>
    </location>
</feature>
<feature type="compositionally biased region" description="Polar residues" evidence="1">
    <location>
        <begin position="212"/>
        <end position="226"/>
    </location>
</feature>
<dbReference type="AlphaFoldDB" id="A0A164ZXL5"/>
<sequence>MVFRLHDVVICSNEAECEEPVINGTADGRSGGPKRRAGGAALNEFLENRLSSMKSQNSQCRIASTPLGTIDTNISQVSSIDTNTCVEGGKKHRGHGPSVDKIFKHIHVGSHSEVGADKENSPSNGLAADNRVQKRRGRGPGINNVINSMHASHSPLGVYTPGHKDKSDILLTGTEAKRRRGPGIKSLIYTPLTTPEDSNPIASGSGIHIHTSEQTPPTAHQNNSVSIRRRGRGPGINNIIANLDTTPYSAGSLAKETITPMNTVTVEQSVTNNSTGVNTSRRSG</sequence>
<evidence type="ECO:0000256" key="1">
    <source>
        <dbReference type="SAM" id="MobiDB-lite"/>
    </source>
</evidence>
<protein>
    <submittedName>
        <fullName evidence="2">Uncharacterized protein</fullName>
    </submittedName>
</protein>
<keyword evidence="3" id="KW-1185">Reference proteome</keyword>
<organism evidence="2 3">
    <name type="scientific">Daucus carota subsp. sativus</name>
    <name type="common">Carrot</name>
    <dbReference type="NCBI Taxonomy" id="79200"/>
    <lineage>
        <taxon>Eukaryota</taxon>
        <taxon>Viridiplantae</taxon>
        <taxon>Streptophyta</taxon>
        <taxon>Embryophyta</taxon>
        <taxon>Tracheophyta</taxon>
        <taxon>Spermatophyta</taxon>
        <taxon>Magnoliopsida</taxon>
        <taxon>eudicotyledons</taxon>
        <taxon>Gunneridae</taxon>
        <taxon>Pentapetalae</taxon>
        <taxon>asterids</taxon>
        <taxon>campanulids</taxon>
        <taxon>Apiales</taxon>
        <taxon>Apiaceae</taxon>
        <taxon>Apioideae</taxon>
        <taxon>Scandiceae</taxon>
        <taxon>Daucinae</taxon>
        <taxon>Daucus</taxon>
        <taxon>Daucus sect. Daucus</taxon>
    </lineage>
</organism>
<feature type="region of interest" description="Disordered" evidence="1">
    <location>
        <begin position="112"/>
        <end position="138"/>
    </location>
</feature>
<evidence type="ECO:0000313" key="2">
    <source>
        <dbReference type="EMBL" id="WOG95240.1"/>
    </source>
</evidence>
<dbReference type="Gramene" id="KZM96579">
    <property type="protein sequence ID" value="KZM96579"/>
    <property type="gene ID" value="DCAR_016059"/>
</dbReference>
<proteinExistence type="predicted"/>
<dbReference type="Proteomes" id="UP000077755">
    <property type="component" value="Chromosome 4"/>
</dbReference>
<accession>A0A164ZXL5</accession>
<evidence type="ECO:0000313" key="3">
    <source>
        <dbReference type="Proteomes" id="UP000077755"/>
    </source>
</evidence>
<reference evidence="2" key="2">
    <citation type="submission" date="2022-03" db="EMBL/GenBank/DDBJ databases">
        <title>Draft title - Genomic analysis of global carrot germplasm unveils the trajectory of domestication and the origin of high carotenoid orange carrot.</title>
        <authorList>
            <person name="Iorizzo M."/>
            <person name="Ellison S."/>
            <person name="Senalik D."/>
            <person name="Macko-Podgorni A."/>
            <person name="Grzebelus D."/>
            <person name="Bostan H."/>
            <person name="Rolling W."/>
            <person name="Curaba J."/>
            <person name="Simon P."/>
        </authorList>
    </citation>
    <scope>NUCLEOTIDE SEQUENCE</scope>
    <source>
        <tissue evidence="2">Leaf</tissue>
    </source>
</reference>